<keyword evidence="1" id="KW-0175">Coiled coil</keyword>
<reference evidence="3 4" key="1">
    <citation type="submission" date="2024-01" db="EMBL/GenBank/DDBJ databases">
        <title>The complete chloroplast genome sequence of Lithospermum erythrorhizon: insights into the phylogenetic relationship among Boraginaceae species and the maternal lineages of purple gromwells.</title>
        <authorList>
            <person name="Okada T."/>
            <person name="Watanabe K."/>
        </authorList>
    </citation>
    <scope>NUCLEOTIDE SEQUENCE [LARGE SCALE GENOMIC DNA]</scope>
</reference>
<name>A0AAV3QPJ9_LITER</name>
<dbReference type="AlphaFoldDB" id="A0AAV3QPJ9"/>
<dbReference type="Proteomes" id="UP001454036">
    <property type="component" value="Unassembled WGS sequence"/>
</dbReference>
<sequence>MANLTLHAENSAKTQSEVEKLRDGFSEALPHEVFCDRDVLIKAGLTKGADNFLKFTLLALLSRKHASRKALCLIRWPTSPSLRKSKRAPKVKVSEAAPFVFEVVVEAFEPPSPTTRDPITIVIPDGVSPSLGKMPVPSSPPSSALLPTEYASGSGGPWLPTPYTLPSGVTVTEETVSKMKSSTSSLLMKKCMLRKDVEGILTCASPDELHDTFSHFQLRATECAYGLSLKWRVSRRFPGQTDIASLKRSLEESQQASQGLRTRLNSSQQLLADTEKRLEELSLRPSPEAVVSIMKEFNSEVYMEFCGIHSLFPEFVEKTFGKGYVVEMNDSEDEDSESHGSGDDGAFAKDAPPEDAPVV</sequence>
<evidence type="ECO:0000313" key="3">
    <source>
        <dbReference type="EMBL" id="GAA0164508.1"/>
    </source>
</evidence>
<proteinExistence type="predicted"/>
<comment type="caution">
    <text evidence="3">The sequence shown here is derived from an EMBL/GenBank/DDBJ whole genome shotgun (WGS) entry which is preliminary data.</text>
</comment>
<dbReference type="EMBL" id="BAABME010021901">
    <property type="protein sequence ID" value="GAA0164508.1"/>
    <property type="molecule type" value="Genomic_DNA"/>
</dbReference>
<feature type="region of interest" description="Disordered" evidence="2">
    <location>
        <begin position="329"/>
        <end position="359"/>
    </location>
</feature>
<protein>
    <submittedName>
        <fullName evidence="3">Uncharacterized protein</fullName>
    </submittedName>
</protein>
<evidence type="ECO:0000256" key="1">
    <source>
        <dbReference type="SAM" id="Coils"/>
    </source>
</evidence>
<feature type="coiled-coil region" evidence="1">
    <location>
        <begin position="243"/>
        <end position="284"/>
    </location>
</feature>
<evidence type="ECO:0000313" key="4">
    <source>
        <dbReference type="Proteomes" id="UP001454036"/>
    </source>
</evidence>
<keyword evidence="4" id="KW-1185">Reference proteome</keyword>
<gene>
    <name evidence="3" type="ORF">LIER_39804</name>
</gene>
<evidence type="ECO:0000256" key="2">
    <source>
        <dbReference type="SAM" id="MobiDB-lite"/>
    </source>
</evidence>
<accession>A0AAV3QPJ9</accession>
<organism evidence="3 4">
    <name type="scientific">Lithospermum erythrorhizon</name>
    <name type="common">Purple gromwell</name>
    <name type="synonym">Lithospermum officinale var. erythrorhizon</name>
    <dbReference type="NCBI Taxonomy" id="34254"/>
    <lineage>
        <taxon>Eukaryota</taxon>
        <taxon>Viridiplantae</taxon>
        <taxon>Streptophyta</taxon>
        <taxon>Embryophyta</taxon>
        <taxon>Tracheophyta</taxon>
        <taxon>Spermatophyta</taxon>
        <taxon>Magnoliopsida</taxon>
        <taxon>eudicotyledons</taxon>
        <taxon>Gunneridae</taxon>
        <taxon>Pentapetalae</taxon>
        <taxon>asterids</taxon>
        <taxon>lamiids</taxon>
        <taxon>Boraginales</taxon>
        <taxon>Boraginaceae</taxon>
        <taxon>Boraginoideae</taxon>
        <taxon>Lithospermeae</taxon>
        <taxon>Lithospermum</taxon>
    </lineage>
</organism>